<feature type="domain" description="Heterokaryon incompatibility" evidence="1">
    <location>
        <begin position="67"/>
        <end position="248"/>
    </location>
</feature>
<comment type="caution">
    <text evidence="2">The sequence shown here is derived from an EMBL/GenBank/DDBJ whole genome shotgun (WGS) entry which is preliminary data.</text>
</comment>
<dbReference type="InterPro" id="IPR010730">
    <property type="entry name" value="HET"/>
</dbReference>
<dbReference type="AlphaFoldDB" id="A0AAJ0CDJ5"/>
<keyword evidence="3" id="KW-1185">Reference proteome</keyword>
<proteinExistence type="predicted"/>
<evidence type="ECO:0000313" key="3">
    <source>
        <dbReference type="Proteomes" id="UP001251528"/>
    </source>
</evidence>
<dbReference type="PANTHER" id="PTHR24148:SF73">
    <property type="entry name" value="HET DOMAIN PROTEIN (AFU_ORTHOLOGUE AFUA_8G01020)"/>
    <property type="match status" value="1"/>
</dbReference>
<dbReference type="EMBL" id="JASWJB010000379">
    <property type="protein sequence ID" value="KAK2590950.1"/>
    <property type="molecule type" value="Genomic_DNA"/>
</dbReference>
<accession>A0AAJ0CDJ5</accession>
<sequence length="773" mass="87080">MSDWFSPFTGSRPADFKYPPLDASRKAFRLIRLLPPRPSLIPGWSDTIRIEIHEASIDASSTSSCLYDALSYVWGVSGGQKANRMILVESGDKTYKLRIHRPLEVALLHLVANNVTHLPLFVDQICIDQDSTNEKEHQVSLMKDVYANCDRAIIWLGSATRNSDLWFNFVRDRCSEGTLGGLLGPRVKSFMTVFDAVMDPAIEVAGQERDDRDAILASIRNYGDQFPLDGYKDILERKWFGRLWTIQEACLAPRVVMACGKHVLCYDCFRAGMLFYNLYNTHWVRNLTEAQPKSDLRRRSELFDKSANILRMVQERKTIHQTGDRLFLYDLVLKYNVNDFKTKIGASLAVDRIFGLLGLGADNDNFRQRLRVLYDKEDENAGVISTYTEAAALMLGENVDMLLFNQHPKKVEGLPSWVPDWSMNLTTPVGYASLRESVYTAGGSKEGSSYWVDEETRQLTINGVLFDRVVRVGERTYSDDAVRSVEREVDYRSSKLFFDEIGDFVREAAVTFSAGASSDSPPDGQAQAQQLLRVSDSGLSQRHFAAKFGSPAGIDRLQSQYDFIYKLGERQLKSDAFIASYSITRIYRTVGVIPWYFTPPSESDALGVWARGPVPAATVAYQGLTDLLEDIVGLCCASARVKWAVYYIWFRNRFGKRNVKVDPVEATKAGLPKDFMETREERAAFTEHILKNVGRRVYRTAMGYVGMGPPQIKSGDAVVVFHGGTMPHILRETNGMEMNRGGETWQYVGEAYCDGIMDGESLEGGVVRDFTLV</sequence>
<reference evidence="2" key="1">
    <citation type="submission" date="2023-06" db="EMBL/GenBank/DDBJ databases">
        <title>Conoideocrella luteorostrata (Hypocreales: Clavicipitaceae), a potential biocontrol fungus for elongate hemlock scale in United States Christmas tree production areas.</title>
        <authorList>
            <person name="Barrett H."/>
            <person name="Lovett B."/>
            <person name="Macias A.M."/>
            <person name="Stajich J.E."/>
            <person name="Kasson M.T."/>
        </authorList>
    </citation>
    <scope>NUCLEOTIDE SEQUENCE</scope>
    <source>
        <strain evidence="2">ARSEF 14590</strain>
    </source>
</reference>
<evidence type="ECO:0000313" key="2">
    <source>
        <dbReference type="EMBL" id="KAK2590950.1"/>
    </source>
</evidence>
<dbReference type="Pfam" id="PF06985">
    <property type="entry name" value="HET"/>
    <property type="match status" value="1"/>
</dbReference>
<dbReference type="Pfam" id="PF26639">
    <property type="entry name" value="Het-6_barrel"/>
    <property type="match status" value="1"/>
</dbReference>
<name>A0AAJ0CDJ5_9HYPO</name>
<protein>
    <recommendedName>
        <fullName evidence="1">Heterokaryon incompatibility domain-containing protein</fullName>
    </recommendedName>
</protein>
<dbReference type="Proteomes" id="UP001251528">
    <property type="component" value="Unassembled WGS sequence"/>
</dbReference>
<organism evidence="2 3">
    <name type="scientific">Conoideocrella luteorostrata</name>
    <dbReference type="NCBI Taxonomy" id="1105319"/>
    <lineage>
        <taxon>Eukaryota</taxon>
        <taxon>Fungi</taxon>
        <taxon>Dikarya</taxon>
        <taxon>Ascomycota</taxon>
        <taxon>Pezizomycotina</taxon>
        <taxon>Sordariomycetes</taxon>
        <taxon>Hypocreomycetidae</taxon>
        <taxon>Hypocreales</taxon>
        <taxon>Clavicipitaceae</taxon>
        <taxon>Conoideocrella</taxon>
    </lineage>
</organism>
<dbReference type="InterPro" id="IPR052895">
    <property type="entry name" value="HetReg/Transcr_Mod"/>
</dbReference>
<gene>
    <name evidence="2" type="ORF">QQS21_011369</name>
</gene>
<dbReference type="PANTHER" id="PTHR24148">
    <property type="entry name" value="ANKYRIN REPEAT DOMAIN-CONTAINING PROTEIN 39 HOMOLOG-RELATED"/>
    <property type="match status" value="1"/>
</dbReference>
<evidence type="ECO:0000259" key="1">
    <source>
        <dbReference type="Pfam" id="PF06985"/>
    </source>
</evidence>